<keyword evidence="12" id="KW-0496">Mitochondrion</keyword>
<keyword evidence="9" id="KW-1000">Mitochondrion outer membrane</keyword>
<dbReference type="EMBL" id="JAHLQT010031743">
    <property type="protein sequence ID" value="KAG7160025.1"/>
    <property type="molecule type" value="Genomic_DNA"/>
</dbReference>
<dbReference type="Pfam" id="PF12483">
    <property type="entry name" value="GIDE"/>
    <property type="match status" value="1"/>
</dbReference>
<evidence type="ECO:0000256" key="12">
    <source>
        <dbReference type="ARBA" id="ARBA00023128"/>
    </source>
</evidence>
<evidence type="ECO:0000256" key="3">
    <source>
        <dbReference type="ARBA" id="ARBA00012483"/>
    </source>
</evidence>
<dbReference type="InterPro" id="IPR001841">
    <property type="entry name" value="Znf_RING"/>
</dbReference>
<protein>
    <recommendedName>
        <fullName evidence="3">RING-type E3 ubiquitin transferase</fullName>
        <ecNumber evidence="3">2.3.2.27</ecNumber>
    </recommendedName>
</protein>
<keyword evidence="18" id="KW-1185">Reference proteome</keyword>
<dbReference type="PANTHER" id="PTHR12183">
    <property type="entry name" value="MITOCHONDRIAL UBIQUITIN LIGASE ACTIVATOR OF NFKB 1"/>
    <property type="match status" value="1"/>
</dbReference>
<sequence>MPVKDYAFDLVGLGVSAGLTYTLYQFVRAGRDVVYHLKQTPELEINAGLIGRVAESGGGLIACVRGVVKASDIALKSVARPELTVDSSTSNVPFMLMDKGIGVQITEPGKLEDVDLTVVNEKFDAATNSLADHVWGWMKGVRTTGTQQTEEMLVEGTSVLGIGRLVLKNEGLHLEHSDLIPYMITMKNKKDIEAPIPYLRLLGLLTACGMVFYSYRVVSRWYVKWRKDARRRAEESILDEARARREAQGHDLPESLMCVVCCGLRDVLLMPCRHVCVCSDCALKLEPRVCPVCRTDIERIQPVFYS</sequence>
<dbReference type="Pfam" id="PF13920">
    <property type="entry name" value="zf-C3HC4_3"/>
    <property type="match status" value="1"/>
</dbReference>
<keyword evidence="7 14" id="KW-0863">Zinc-finger</keyword>
<evidence type="ECO:0000256" key="15">
    <source>
        <dbReference type="SAM" id="Phobius"/>
    </source>
</evidence>
<comment type="caution">
    <text evidence="17">The sequence shown here is derived from an EMBL/GenBank/DDBJ whole genome shotgun (WGS) entry which is preliminary data.</text>
</comment>
<dbReference type="InterPro" id="IPR013083">
    <property type="entry name" value="Znf_RING/FYVE/PHD"/>
</dbReference>
<evidence type="ECO:0000313" key="17">
    <source>
        <dbReference type="EMBL" id="KAG7160025.1"/>
    </source>
</evidence>
<evidence type="ECO:0000256" key="14">
    <source>
        <dbReference type="PROSITE-ProRule" id="PRU00175"/>
    </source>
</evidence>
<accession>A0A8J5MQI6</accession>
<dbReference type="GO" id="GO:0061630">
    <property type="term" value="F:ubiquitin protein ligase activity"/>
    <property type="evidence" value="ECO:0007669"/>
    <property type="project" value="UniProtKB-EC"/>
</dbReference>
<evidence type="ECO:0000256" key="6">
    <source>
        <dbReference type="ARBA" id="ARBA00022723"/>
    </source>
</evidence>
<feature type="domain" description="RING-type" evidence="16">
    <location>
        <begin position="258"/>
        <end position="294"/>
    </location>
</feature>
<dbReference type="GO" id="GO:0016567">
    <property type="term" value="P:protein ubiquitination"/>
    <property type="evidence" value="ECO:0007669"/>
    <property type="project" value="InterPro"/>
</dbReference>
<comment type="subcellular location">
    <subcellularLocation>
        <location evidence="2">Mitochondrion outer membrane</location>
        <topology evidence="2">Multi-pass membrane protein</topology>
    </subcellularLocation>
</comment>
<evidence type="ECO:0000256" key="7">
    <source>
        <dbReference type="ARBA" id="ARBA00022771"/>
    </source>
</evidence>
<dbReference type="PROSITE" id="PS50089">
    <property type="entry name" value="ZF_RING_2"/>
    <property type="match status" value="1"/>
</dbReference>
<keyword evidence="4" id="KW-0808">Transferase</keyword>
<evidence type="ECO:0000256" key="1">
    <source>
        <dbReference type="ARBA" id="ARBA00000900"/>
    </source>
</evidence>
<evidence type="ECO:0000256" key="4">
    <source>
        <dbReference type="ARBA" id="ARBA00022679"/>
    </source>
</evidence>
<evidence type="ECO:0000256" key="10">
    <source>
        <dbReference type="ARBA" id="ARBA00022833"/>
    </source>
</evidence>
<keyword evidence="10" id="KW-0862">Zinc</keyword>
<dbReference type="GO" id="GO:0005741">
    <property type="term" value="C:mitochondrial outer membrane"/>
    <property type="evidence" value="ECO:0007669"/>
    <property type="project" value="UniProtKB-SubCell"/>
</dbReference>
<evidence type="ECO:0000313" key="18">
    <source>
        <dbReference type="Proteomes" id="UP000747542"/>
    </source>
</evidence>
<dbReference type="GO" id="GO:0008270">
    <property type="term" value="F:zinc ion binding"/>
    <property type="evidence" value="ECO:0007669"/>
    <property type="project" value="UniProtKB-KW"/>
</dbReference>
<evidence type="ECO:0000256" key="2">
    <source>
        <dbReference type="ARBA" id="ARBA00004374"/>
    </source>
</evidence>
<organism evidence="17 18">
    <name type="scientific">Homarus americanus</name>
    <name type="common">American lobster</name>
    <dbReference type="NCBI Taxonomy" id="6706"/>
    <lineage>
        <taxon>Eukaryota</taxon>
        <taxon>Metazoa</taxon>
        <taxon>Ecdysozoa</taxon>
        <taxon>Arthropoda</taxon>
        <taxon>Crustacea</taxon>
        <taxon>Multicrustacea</taxon>
        <taxon>Malacostraca</taxon>
        <taxon>Eumalacostraca</taxon>
        <taxon>Eucarida</taxon>
        <taxon>Decapoda</taxon>
        <taxon>Pleocyemata</taxon>
        <taxon>Astacidea</taxon>
        <taxon>Nephropoidea</taxon>
        <taxon>Nephropidae</taxon>
        <taxon>Homarus</taxon>
    </lineage>
</organism>
<dbReference type="SUPFAM" id="SSF57850">
    <property type="entry name" value="RING/U-box"/>
    <property type="match status" value="1"/>
</dbReference>
<dbReference type="Gene3D" id="3.30.40.10">
    <property type="entry name" value="Zinc/RING finger domain, C3HC4 (zinc finger)"/>
    <property type="match status" value="1"/>
</dbReference>
<keyword evidence="11 15" id="KW-1133">Transmembrane helix</keyword>
<feature type="transmembrane region" description="Helical" evidence="15">
    <location>
        <begin position="198"/>
        <end position="218"/>
    </location>
</feature>
<evidence type="ECO:0000256" key="5">
    <source>
        <dbReference type="ARBA" id="ARBA00022692"/>
    </source>
</evidence>
<dbReference type="PANTHER" id="PTHR12183:SF32">
    <property type="entry name" value="MITOCHONDRIAL E3 UBIQUITIN PROTEIN LIGASE 1"/>
    <property type="match status" value="1"/>
</dbReference>
<comment type="catalytic activity">
    <reaction evidence="1">
        <text>S-ubiquitinyl-[E2 ubiquitin-conjugating enzyme]-L-cysteine + [acceptor protein]-L-lysine = [E2 ubiquitin-conjugating enzyme]-L-cysteine + N(6)-ubiquitinyl-[acceptor protein]-L-lysine.</text>
        <dbReference type="EC" id="2.3.2.27"/>
    </reaction>
</comment>
<name>A0A8J5MQI6_HOMAM</name>
<reference evidence="17" key="1">
    <citation type="journal article" date="2021" name="Sci. Adv.">
        <title>The American lobster genome reveals insights on longevity, neural, and immune adaptations.</title>
        <authorList>
            <person name="Polinski J.M."/>
            <person name="Zimin A.V."/>
            <person name="Clark K.F."/>
            <person name="Kohn A.B."/>
            <person name="Sadowski N."/>
            <person name="Timp W."/>
            <person name="Ptitsyn A."/>
            <person name="Khanna P."/>
            <person name="Romanova D.Y."/>
            <person name="Williams P."/>
            <person name="Greenwood S.J."/>
            <person name="Moroz L.L."/>
            <person name="Walt D.R."/>
            <person name="Bodnar A.G."/>
        </authorList>
    </citation>
    <scope>NUCLEOTIDE SEQUENCE</scope>
    <source>
        <strain evidence="17">GMGI-L3</strain>
    </source>
</reference>
<keyword evidence="13 15" id="KW-0472">Membrane</keyword>
<gene>
    <name evidence="17" type="primary">Mul1-L</name>
    <name evidence="17" type="ORF">Hamer_G017477</name>
</gene>
<keyword evidence="5 15" id="KW-0812">Transmembrane</keyword>
<evidence type="ECO:0000256" key="8">
    <source>
        <dbReference type="ARBA" id="ARBA00022786"/>
    </source>
</evidence>
<dbReference type="EC" id="2.3.2.27" evidence="3"/>
<dbReference type="InterPro" id="IPR051652">
    <property type="entry name" value="MDM2_MDM4_MUL1"/>
</dbReference>
<dbReference type="CDD" id="cd16649">
    <property type="entry name" value="mRING-HC-C3HC5_CGRF1-like"/>
    <property type="match status" value="1"/>
</dbReference>
<proteinExistence type="predicted"/>
<evidence type="ECO:0000256" key="13">
    <source>
        <dbReference type="ARBA" id="ARBA00023136"/>
    </source>
</evidence>
<dbReference type="Proteomes" id="UP000747542">
    <property type="component" value="Unassembled WGS sequence"/>
</dbReference>
<evidence type="ECO:0000259" key="16">
    <source>
        <dbReference type="PROSITE" id="PS50089"/>
    </source>
</evidence>
<evidence type="ECO:0000256" key="11">
    <source>
        <dbReference type="ARBA" id="ARBA00022989"/>
    </source>
</evidence>
<keyword evidence="8" id="KW-0833">Ubl conjugation pathway</keyword>
<dbReference type="InterPro" id="IPR022170">
    <property type="entry name" value="MUL1-like"/>
</dbReference>
<evidence type="ECO:0000256" key="9">
    <source>
        <dbReference type="ARBA" id="ARBA00022787"/>
    </source>
</evidence>
<keyword evidence="6" id="KW-0479">Metal-binding</keyword>
<dbReference type="AlphaFoldDB" id="A0A8J5MQI6"/>